<sequence>MIDMKSLVILMTLMKYQQLSLYELPVKTNFSEKEVLRNLKELDDSLVSHQFPEILKGSGYFSLSP</sequence>
<proteinExistence type="predicted"/>
<accession>A0A4U9Z0Z2</accession>
<evidence type="ECO:0000313" key="1">
    <source>
        <dbReference type="EMBL" id="VTS33052.1"/>
    </source>
</evidence>
<reference evidence="1 2" key="1">
    <citation type="submission" date="2019-05" db="EMBL/GenBank/DDBJ databases">
        <authorList>
            <consortium name="Pathogen Informatics"/>
        </authorList>
    </citation>
    <scope>NUCLEOTIDE SEQUENCE [LARGE SCALE GENOMIC DNA]</scope>
    <source>
        <strain evidence="1 2">NCTC5385</strain>
    </source>
</reference>
<gene>
    <name evidence="1" type="ORF">NCTC5385_01650</name>
</gene>
<dbReference type="EMBL" id="LR594035">
    <property type="protein sequence ID" value="VTS33052.1"/>
    <property type="molecule type" value="Genomic_DNA"/>
</dbReference>
<organism evidence="1 2">
    <name type="scientific">Streptococcus pseudoporcinus</name>
    <dbReference type="NCBI Taxonomy" id="361101"/>
    <lineage>
        <taxon>Bacteria</taxon>
        <taxon>Bacillati</taxon>
        <taxon>Bacillota</taxon>
        <taxon>Bacilli</taxon>
        <taxon>Lactobacillales</taxon>
        <taxon>Streptococcaceae</taxon>
        <taxon>Streptococcus</taxon>
    </lineage>
</organism>
<name>A0A4U9Z0Z2_9STRE</name>
<dbReference type="Proteomes" id="UP000304914">
    <property type="component" value="Chromosome"/>
</dbReference>
<dbReference type="RefSeq" id="WP_138068765.1">
    <property type="nucleotide sequence ID" value="NZ_LR594035.1"/>
</dbReference>
<dbReference type="AlphaFoldDB" id="A0A4U9Z0Z2"/>
<evidence type="ECO:0000313" key="2">
    <source>
        <dbReference type="Proteomes" id="UP000304914"/>
    </source>
</evidence>
<protein>
    <submittedName>
        <fullName evidence="1">PTS multi-domain regulator</fullName>
    </submittedName>
</protein>